<dbReference type="InterPro" id="IPR030395">
    <property type="entry name" value="GP_PDE_dom"/>
</dbReference>
<feature type="region of interest" description="Disordered" evidence="20">
    <location>
        <begin position="1"/>
        <end position="55"/>
    </location>
</feature>
<dbReference type="PANTHER" id="PTHR47974:SF24">
    <property type="entry name" value="RECEPTOR-LIKE SERINE_THREONINE-PROTEIN KINASE"/>
    <property type="match status" value="1"/>
</dbReference>
<dbReference type="InParanoid" id="M4EYZ8"/>
<keyword evidence="7" id="KW-0732">Signal</keyword>
<dbReference type="PROSITE" id="PS00107">
    <property type="entry name" value="PROTEIN_KINASE_ATP"/>
    <property type="match status" value="3"/>
</dbReference>
<reference evidence="25" key="3">
    <citation type="submission" date="2023-03" db="UniProtKB">
        <authorList>
            <consortium name="EnsemblPlants"/>
        </authorList>
    </citation>
    <scope>IDENTIFICATION</scope>
    <source>
        <strain evidence="25">cv. Chiifu-401-42</strain>
    </source>
</reference>
<dbReference type="CDD" id="cd08603">
    <property type="entry name" value="GDPD_SHV3_repeat_1"/>
    <property type="match status" value="1"/>
</dbReference>
<evidence type="ECO:0000259" key="24">
    <source>
        <dbReference type="PROSITE" id="PS51704"/>
    </source>
</evidence>
<feature type="domain" description="Protein kinase" evidence="22">
    <location>
        <begin position="2211"/>
        <end position="2501"/>
    </location>
</feature>
<feature type="binding site" evidence="19">
    <location>
        <position position="1642"/>
    </location>
    <ligand>
        <name>ATP</name>
        <dbReference type="ChEBI" id="CHEBI:30616"/>
    </ligand>
</feature>
<keyword evidence="14 21" id="KW-0472">Membrane</keyword>
<accession>M4EYZ8</accession>
<dbReference type="InterPro" id="IPR008271">
    <property type="entry name" value="Ser/Thr_kinase_AS"/>
</dbReference>
<evidence type="ECO:0000256" key="14">
    <source>
        <dbReference type="ARBA" id="ARBA00023136"/>
    </source>
</evidence>
<comment type="function">
    <text evidence="1">Probably involved in translation.</text>
</comment>
<dbReference type="InterPro" id="IPR000719">
    <property type="entry name" value="Prot_kinase_dom"/>
</dbReference>
<dbReference type="SUPFAM" id="SSF51695">
    <property type="entry name" value="PLC-like phosphodiesterases"/>
    <property type="match status" value="2"/>
</dbReference>
<dbReference type="PANTHER" id="PTHR47974">
    <property type="entry name" value="OS07G0415500 PROTEIN"/>
    <property type="match status" value="1"/>
</dbReference>
<evidence type="ECO:0000256" key="4">
    <source>
        <dbReference type="ARBA" id="ARBA00022527"/>
    </source>
</evidence>
<dbReference type="eggNOG" id="KOG2258">
    <property type="taxonomic scope" value="Eukaryota"/>
</dbReference>
<evidence type="ECO:0000256" key="15">
    <source>
        <dbReference type="ARBA" id="ARBA00023180"/>
    </source>
</evidence>
<dbReference type="Gene3D" id="2.40.50.140">
    <property type="entry name" value="Nucleic acid-binding proteins"/>
    <property type="match status" value="2"/>
</dbReference>
<dbReference type="CDD" id="cd04480">
    <property type="entry name" value="RPA1_DBD_A_like"/>
    <property type="match status" value="1"/>
</dbReference>
<evidence type="ECO:0000256" key="5">
    <source>
        <dbReference type="ARBA" id="ARBA00022679"/>
    </source>
</evidence>
<keyword evidence="9" id="KW-0418">Kinase</keyword>
<evidence type="ECO:0000256" key="10">
    <source>
        <dbReference type="ARBA" id="ARBA00022798"/>
    </source>
</evidence>
<keyword evidence="13 21" id="KW-1133">Transmembrane helix</keyword>
<dbReference type="SUPFAM" id="SSF55159">
    <property type="entry name" value="eIF1-like"/>
    <property type="match status" value="1"/>
</dbReference>
<evidence type="ECO:0000256" key="2">
    <source>
        <dbReference type="ARBA" id="ARBA00004479"/>
    </source>
</evidence>
<feature type="transmembrane region" description="Helical" evidence="21">
    <location>
        <begin position="1558"/>
        <end position="1579"/>
    </location>
</feature>
<feature type="domain" description="SUI1" evidence="23">
    <location>
        <begin position="592"/>
        <end position="655"/>
    </location>
</feature>
<keyword evidence="8 19" id="KW-0547">Nucleotide-binding</keyword>
<dbReference type="InterPro" id="IPR036877">
    <property type="entry name" value="SUI1_dom_sf"/>
</dbReference>
<dbReference type="Gene3D" id="1.10.510.10">
    <property type="entry name" value="Transferase(Phosphotransferase) domain 1"/>
    <property type="match status" value="3"/>
</dbReference>
<dbReference type="PROSITE" id="PS00108">
    <property type="entry name" value="PROTEIN_KINASE_ST"/>
    <property type="match status" value="3"/>
</dbReference>
<evidence type="ECO:0000313" key="26">
    <source>
        <dbReference type="Proteomes" id="UP000011750"/>
    </source>
</evidence>
<dbReference type="GO" id="GO:0006629">
    <property type="term" value="P:lipid metabolic process"/>
    <property type="evidence" value="ECO:0007669"/>
    <property type="project" value="InterPro"/>
</dbReference>
<evidence type="ECO:0000256" key="18">
    <source>
        <dbReference type="ARBA" id="ARBA00048679"/>
    </source>
</evidence>
<dbReference type="STRING" id="51351.M4EYZ8"/>
<dbReference type="InterPro" id="IPR001245">
    <property type="entry name" value="Ser-Thr/Tyr_kinase_cat_dom"/>
</dbReference>
<evidence type="ECO:0000313" key="25">
    <source>
        <dbReference type="EnsemblPlants" id="Bra034041.1-P"/>
    </source>
</evidence>
<comment type="catalytic activity">
    <reaction evidence="18">
        <text>L-seryl-[protein] + ATP = O-phospho-L-seryl-[protein] + ADP + H(+)</text>
        <dbReference type="Rhea" id="RHEA:17989"/>
        <dbReference type="Rhea" id="RHEA-COMP:9863"/>
        <dbReference type="Rhea" id="RHEA-COMP:11604"/>
        <dbReference type="ChEBI" id="CHEBI:15378"/>
        <dbReference type="ChEBI" id="CHEBI:29999"/>
        <dbReference type="ChEBI" id="CHEBI:30616"/>
        <dbReference type="ChEBI" id="CHEBI:83421"/>
        <dbReference type="ChEBI" id="CHEBI:456216"/>
        <dbReference type="EC" id="2.7.11.1"/>
    </reaction>
</comment>
<dbReference type="SUPFAM" id="SSF50249">
    <property type="entry name" value="Nucleic acid-binding proteins"/>
    <property type="match status" value="1"/>
</dbReference>
<dbReference type="InterPro" id="IPR001950">
    <property type="entry name" value="SUI1"/>
</dbReference>
<dbReference type="GO" id="GO:0008889">
    <property type="term" value="F:glycerophosphodiester phosphodiesterase activity"/>
    <property type="evidence" value="ECO:0000318"/>
    <property type="project" value="GO_Central"/>
</dbReference>
<dbReference type="CDD" id="cd08604">
    <property type="entry name" value="GDPD_SHV3_repeat_2"/>
    <property type="match status" value="1"/>
</dbReference>
<dbReference type="PROSITE" id="PS51704">
    <property type="entry name" value="GP_PDE"/>
    <property type="match status" value="2"/>
</dbReference>
<dbReference type="FunFam" id="1.10.510.10:FF:000590">
    <property type="entry name" value="PR5-like receptor kinase"/>
    <property type="match status" value="2"/>
</dbReference>
<dbReference type="CDD" id="cd14066">
    <property type="entry name" value="STKc_IRAK"/>
    <property type="match status" value="1"/>
</dbReference>
<evidence type="ECO:0000256" key="9">
    <source>
        <dbReference type="ARBA" id="ARBA00022777"/>
    </source>
</evidence>
<dbReference type="HOGENOM" id="CLU_225569_0_0_1"/>
<feature type="transmembrane region" description="Helical" evidence="21">
    <location>
        <begin position="2154"/>
        <end position="2177"/>
    </location>
</feature>
<organism evidence="25 26">
    <name type="scientific">Brassica campestris</name>
    <name type="common">Field mustard</name>
    <dbReference type="NCBI Taxonomy" id="3711"/>
    <lineage>
        <taxon>Eukaryota</taxon>
        <taxon>Viridiplantae</taxon>
        <taxon>Streptophyta</taxon>
        <taxon>Embryophyta</taxon>
        <taxon>Tracheophyta</taxon>
        <taxon>Spermatophyta</taxon>
        <taxon>Magnoliopsida</taxon>
        <taxon>eudicotyledons</taxon>
        <taxon>Gunneridae</taxon>
        <taxon>Pentapetalae</taxon>
        <taxon>rosids</taxon>
        <taxon>malvids</taxon>
        <taxon>Brassicales</taxon>
        <taxon>Brassicaceae</taxon>
        <taxon>Brassiceae</taxon>
        <taxon>Brassica</taxon>
    </lineage>
</organism>
<dbReference type="FunFam" id="3.20.20.190:FF:000013">
    <property type="entry name" value="Glycerophosphodiester phosphodiesterase GDPDL3"/>
    <property type="match status" value="1"/>
</dbReference>
<evidence type="ECO:0000256" key="16">
    <source>
        <dbReference type="ARBA" id="ARBA00047512"/>
    </source>
</evidence>
<dbReference type="Pfam" id="PF03009">
    <property type="entry name" value="GDPD"/>
    <property type="match status" value="1"/>
</dbReference>
<keyword evidence="10" id="KW-0319">Glycerol metabolism</keyword>
<feature type="domain" description="GP-PDE" evidence="24">
    <location>
        <begin position="972"/>
        <end position="1262"/>
    </location>
</feature>
<evidence type="ECO:0000256" key="11">
    <source>
        <dbReference type="ARBA" id="ARBA00022801"/>
    </source>
</evidence>
<evidence type="ECO:0000256" key="19">
    <source>
        <dbReference type="PROSITE-ProRule" id="PRU10141"/>
    </source>
</evidence>
<dbReference type="Gene3D" id="3.30.200.20">
    <property type="entry name" value="Phosphorylase Kinase, domain 1"/>
    <property type="match status" value="3"/>
</dbReference>
<comment type="catalytic activity">
    <reaction evidence="17">
        <text>L-threonyl-[protein] + ATP = O-phospho-L-threonyl-[protein] + ADP + H(+)</text>
        <dbReference type="Rhea" id="RHEA:46608"/>
        <dbReference type="Rhea" id="RHEA-COMP:11060"/>
        <dbReference type="Rhea" id="RHEA-COMP:11605"/>
        <dbReference type="ChEBI" id="CHEBI:15378"/>
        <dbReference type="ChEBI" id="CHEBI:30013"/>
        <dbReference type="ChEBI" id="CHEBI:30616"/>
        <dbReference type="ChEBI" id="CHEBI:61977"/>
        <dbReference type="ChEBI" id="CHEBI:456216"/>
        <dbReference type="EC" id="2.7.11.1"/>
    </reaction>
</comment>
<protein>
    <submittedName>
        <fullName evidence="25">Uncharacterized protein</fullName>
    </submittedName>
</protein>
<dbReference type="GO" id="GO:0004674">
    <property type="term" value="F:protein serine/threonine kinase activity"/>
    <property type="evidence" value="ECO:0007669"/>
    <property type="project" value="UniProtKB-KW"/>
</dbReference>
<dbReference type="GO" id="GO:0016020">
    <property type="term" value="C:membrane"/>
    <property type="evidence" value="ECO:0007669"/>
    <property type="project" value="UniProtKB-SubCell"/>
</dbReference>
<keyword evidence="5" id="KW-0808">Transferase</keyword>
<dbReference type="Pfam" id="PF01253">
    <property type="entry name" value="SUI1"/>
    <property type="match status" value="1"/>
</dbReference>
<evidence type="ECO:0000256" key="21">
    <source>
        <dbReference type="SAM" id="Phobius"/>
    </source>
</evidence>
<dbReference type="PROSITE" id="PS50011">
    <property type="entry name" value="PROTEIN_KINASE_DOM"/>
    <property type="match status" value="3"/>
</dbReference>
<evidence type="ECO:0000256" key="13">
    <source>
        <dbReference type="ARBA" id="ARBA00022989"/>
    </source>
</evidence>
<dbReference type="GO" id="GO:0006071">
    <property type="term" value="P:glycerol metabolic process"/>
    <property type="evidence" value="ECO:0007669"/>
    <property type="project" value="UniProtKB-KW"/>
</dbReference>
<dbReference type="InterPro" id="IPR032872">
    <property type="entry name" value="WAK_assoc_C"/>
</dbReference>
<dbReference type="InterPro" id="IPR025287">
    <property type="entry name" value="WAK_GUB"/>
</dbReference>
<feature type="binding site" evidence="19">
    <location>
        <position position="2919"/>
    </location>
    <ligand>
        <name>ATP</name>
        <dbReference type="ChEBI" id="CHEBI:30616"/>
    </ligand>
</feature>
<feature type="compositionally biased region" description="Basic and acidic residues" evidence="20">
    <location>
        <begin position="39"/>
        <end position="49"/>
    </location>
</feature>
<dbReference type="PROSITE" id="PS50296">
    <property type="entry name" value="SUI1"/>
    <property type="match status" value="1"/>
</dbReference>
<dbReference type="FunFam" id="1.10.510.10:FF:001023">
    <property type="entry name" value="Os07g0541700 protein"/>
    <property type="match status" value="1"/>
</dbReference>
<feature type="binding site" evidence="19">
    <location>
        <position position="2239"/>
    </location>
    <ligand>
        <name>ATP</name>
        <dbReference type="ChEBI" id="CHEBI:30616"/>
    </ligand>
</feature>
<evidence type="ECO:0000256" key="1">
    <source>
        <dbReference type="ARBA" id="ARBA00003130"/>
    </source>
</evidence>
<keyword evidence="4" id="KW-0723">Serine/threonine-protein kinase</keyword>
<keyword evidence="15" id="KW-0325">Glycoprotein</keyword>
<dbReference type="Gramene" id="Bra034041.1">
    <property type="protein sequence ID" value="Bra034041.1-P"/>
    <property type="gene ID" value="Bra034041"/>
</dbReference>
<feature type="domain" description="Protein kinase" evidence="22">
    <location>
        <begin position="2891"/>
        <end position="3145"/>
    </location>
</feature>
<dbReference type="CDD" id="cd11566">
    <property type="entry name" value="eIF1_SUI1"/>
    <property type="match status" value="1"/>
</dbReference>
<dbReference type="Pfam" id="PF07714">
    <property type="entry name" value="PK_Tyr_Ser-Thr"/>
    <property type="match status" value="3"/>
</dbReference>
<dbReference type="EnsemblPlants" id="Bra034041.1">
    <property type="protein sequence ID" value="Bra034041.1-P"/>
    <property type="gene ID" value="Bra034041"/>
</dbReference>
<dbReference type="FunFam" id="3.30.200.20:FF:000644">
    <property type="entry name" value="Suppressor of npr1-1 constitutive 4"/>
    <property type="match status" value="3"/>
</dbReference>
<keyword evidence="11" id="KW-0378">Hydrolase</keyword>
<dbReference type="Pfam" id="PF13947">
    <property type="entry name" value="GUB_WAK_bind"/>
    <property type="match status" value="3"/>
</dbReference>
<dbReference type="SMART" id="SM00220">
    <property type="entry name" value="S_TKc"/>
    <property type="match status" value="3"/>
</dbReference>
<dbReference type="Proteomes" id="UP000011750">
    <property type="component" value="Chromosome A02"/>
</dbReference>
<dbReference type="InterPro" id="IPR012340">
    <property type="entry name" value="NA-bd_OB-fold"/>
</dbReference>
<keyword evidence="12 19" id="KW-0067">ATP-binding</keyword>
<evidence type="ECO:0000256" key="6">
    <source>
        <dbReference type="ARBA" id="ARBA00022692"/>
    </source>
</evidence>
<evidence type="ECO:0000256" key="3">
    <source>
        <dbReference type="ARBA" id="ARBA00005422"/>
    </source>
</evidence>
<dbReference type="Gene3D" id="3.20.20.190">
    <property type="entry name" value="Phosphatidylinositol (PI) phosphodiesterase"/>
    <property type="match status" value="2"/>
</dbReference>
<comment type="similarity">
    <text evidence="3">Belongs to the SUI1 family.</text>
</comment>
<evidence type="ECO:0000256" key="8">
    <source>
        <dbReference type="ARBA" id="ARBA00022741"/>
    </source>
</evidence>
<proteinExistence type="inferred from homology"/>
<feature type="domain" description="Protein kinase" evidence="22">
    <location>
        <begin position="1614"/>
        <end position="1903"/>
    </location>
</feature>
<evidence type="ECO:0000256" key="12">
    <source>
        <dbReference type="ARBA" id="ARBA00022840"/>
    </source>
</evidence>
<name>M4EYZ8_BRACM</name>
<reference evidence="25 26" key="2">
    <citation type="journal article" date="2018" name="Hortic Res">
        <title>Improved Brassica rapa reference genome by single-molecule sequencing and chromosome conformation capture technologies.</title>
        <authorList>
            <person name="Zhang L."/>
            <person name="Cai X."/>
            <person name="Wu J."/>
            <person name="Liu M."/>
            <person name="Grob S."/>
            <person name="Cheng F."/>
            <person name="Liang J."/>
            <person name="Cai C."/>
            <person name="Liu Z."/>
            <person name="Liu B."/>
            <person name="Wang F."/>
            <person name="Li S."/>
            <person name="Liu F."/>
            <person name="Li X."/>
            <person name="Cheng L."/>
            <person name="Yang W."/>
            <person name="Li M.H."/>
            <person name="Grossniklaus U."/>
            <person name="Zheng H."/>
            <person name="Wang X."/>
        </authorList>
    </citation>
    <scope>NUCLEOTIDE SEQUENCE [LARGE SCALE GENOMIC DNA]</scope>
    <source>
        <strain evidence="25 26">cv. Chiifu-401-42</strain>
    </source>
</reference>
<evidence type="ECO:0000259" key="22">
    <source>
        <dbReference type="PROSITE" id="PS50011"/>
    </source>
</evidence>
<keyword evidence="26" id="KW-1185">Reference proteome</keyword>
<dbReference type="GO" id="GO:0003743">
    <property type="term" value="F:translation initiation factor activity"/>
    <property type="evidence" value="ECO:0007669"/>
    <property type="project" value="InterPro"/>
</dbReference>
<comment type="catalytic activity">
    <reaction evidence="16">
        <text>a sn-glycero-3-phosphodiester + H2O = an alcohol + sn-glycerol 3-phosphate + H(+)</text>
        <dbReference type="Rhea" id="RHEA:12969"/>
        <dbReference type="ChEBI" id="CHEBI:15377"/>
        <dbReference type="ChEBI" id="CHEBI:15378"/>
        <dbReference type="ChEBI" id="CHEBI:30879"/>
        <dbReference type="ChEBI" id="CHEBI:57597"/>
        <dbReference type="ChEBI" id="CHEBI:83408"/>
        <dbReference type="EC" id="3.1.4.46"/>
    </reaction>
</comment>
<evidence type="ECO:0000256" key="20">
    <source>
        <dbReference type="SAM" id="MobiDB-lite"/>
    </source>
</evidence>
<keyword evidence="6 21" id="KW-0812">Transmembrane</keyword>
<evidence type="ECO:0000256" key="17">
    <source>
        <dbReference type="ARBA" id="ARBA00047899"/>
    </source>
</evidence>
<sequence length="3174" mass="351585">MSSNGSSISEKPKGVESDSSPGPIKPIGTPHVSSNHSIGDLHSKRDKGEASVTSGLTKLSGKTAVSSGVLIGVPMSKNPNGAIIHSTKAGVSSGVRGKSAVSSRVKGKAIVSAEVVAFKDVKYGPHDGELRFRLIHFWEARNVVSKVLIGLEMLLIDQEETVSQGFIPAGKIDTYLPHMRAGGVYRLNSFFGSHNKNLYRVAEPSFTITFSSTSVLSDLTDSPVCFLEDRFRIHGYEEFDAACDLRGDLYDYVGHIKLVNGQVLSDSLMLDDAEIASSRRVLLHVQTHDGPVMKLYLWDKAASDFSEKFKASGGTARVVLVTTLNPKRFGGALALSSMTPSRVFLDKDVQTTEEYLTWMNANLSVANRVNADVVTKTETMTIGELLFYIQQEDAKVAWFECIATVADVVHGSSWYYIGCGVCHTKATKGPTTLMCKKCGKPDIVGVPQYLAKISVYDNEDQASFVLLGDAGHELSGRKASELVASYFEANENVGDDHLVPVPQALIDTIGQTRKFIVKVSDHNLTGKTQALTVTEVLTPEDQEAEAQGTLQNGVADGEPSTCVGIVKRAADKVEAEDPKRARSSFAGTKEYVHIRVQQRNGRKSLTTVQGLKKEYIYSNILKDLKKEFCCNGTLLFAAQTNAKRSRSPWQTLSGDAPLVIASGGFSGLFPDSILDAYKLAMQTSVPGAVLWCDVQLTKDDFGICYPDLKLNNHSTIESVYPKRRKSYLVNGVPTNGWFTIDFSLRDLKNVSLIQGILSQTGKIDGNGFSILTVQDVTAQIKPESIWLNVQHDAFYAQHNLSMSSFLVSASRTVSIDYISSPELNFFQKLTGHFGRNGPSFVFKFLGKEDFEPTTKRTYGSILSNLTYVKTFASGILVPKSYILPLDDKQYLLPPTSLVHDAHKAGLQVYVSGFSNDADIAYNYSFDPVSEYLSFMDNGDFSVDGVLSDFPITASASIVDFIIYQMVRVSVDFLVISKHGASGDYPGCTNLAYDKAIKDGADVIDCSVQMSREGKPFCSNSIDLEKSTMAAQTPLRNRSTIIPEISSHAGIYTFSLTWPEIYNLTPAISNPYRNPNERDSGRIMSLFEFLNLAKNSTSLSGILISVENAVYLREKKGLDLAKAVLDTLTEAGYSNGTTTKRVMIQSRNSSVLVDIKKQSKYETVYKVEKTIDDISDSAIEDIKKFADAVVIIKPSVLPLCDDSFVTGKTNVVERLQKSKLLVYVELFQNEFVSDATVEINSYITGAGINGTITEFPLTASKYKRNRCLGTKETLPYMAPVIPRGLLQTVNPLSPAPAPSPAPSPVFTDDYVAGPPLPPNLSFTNDGRYKLCSQPFSCGDQKDLLYPFWIPEREECGYPGFMLNCSSGFAELTLSSVKFRILMANYDLHYITLARMDYTDNLCPSNPRNEQFNQSALQFDPGTKLLTILYGCRDLPSNISNSLVYNYVTDFQCEGGMEGLRNYCFVKNTSSALLYMRDGTKDLEKNCKKEVSIPVCDSTLSSLRSDNPNKSLEKGFNLEIKQDCLVCLESNGACGYNRGFVCYCGDGTHGHNCYGSWINVILKVAGSIAGVVLFVILLLFFRHYLRMKELRLRQQNLKSLIPLKHYTYAQVKRITKSFAEVVGRGGFGIVYRGTLSDGRMVAVKLLKDSKGNGEDFTNEVASMSQTSHLNIVTLLGFCSEGSKRAIIYEFLGNGSLDKFISDKSSVNLDWATLYQIALGVARGLEYLHHGCKTRIVHFDIKPQNVLLDENFCPKVSDFGLAKLCEKKESVLSLLDTRGTVGYIAPEMISRVYGSVSYKSDVYSYGMLVLEMIGARNKESAHQDSASNTSSIYFPEWVYRDLELGKPRRLIEDGINNEEEEVAKKMALVGLWCIQPSPLDRPPMNRVVEMMEGSLEALEVPPRPVLQQIPTAALQESLTLSDTGELYKLCSTTFSCCDQVHLNYPFWKPGRKACGHPEFELNCSGDFAELNISTVKFRIIDSRYYETTLIRTDYIDNLYPRNPLNAQFNENVVSFTHNTELVTIYYDCPNFSPLIPHSYYVGELLSGNGRRNYYVTKNLTSPSLHDIRSLLENFRGMCKRNVSIPASGSALETLQRSPNTYNLKKAIEQGFKLYINSDCERCKGSDGACGYNQTSSAFVCYCKDGPRNSSCRTHNPIVIIILVGIIALVVFLCPCFRVQIFRKRKTSDERRHEKLKALIPLKHYTYAQVKKITKSFAEVVGRGGFGVVYRGTLCDGRMVAVKVLKDSKDNNGEDFINEVASMSQTSHVNIVSLLGFCSEGSKRAIIYEFLENGSLDKFISNTNIMNLDFTALYEIALGVARGLEYLHFGCKTRIVHFDIKPQNVLLDENLLPKVSDFGLAKLCEKKESIISLLDMRGTIGYIAPEMFSPVYGSVSHKSDVYSYGMLLLEMIGARKKEIVDQVSASNASSMYFPEWIDQDLEQGDNVSPAEYGIRSEEEEIAKKMKIVGLWCIQSSPSNRPPMNIVVEMMEGSLEALEVPPMPVLQQIPAARLSQSFWDSGEGSSASEVLLLSFSVQAQRTKTPPTTEFTFQGFSENKSEIQTEGAAIITPDGLLLLADFRQTQFPMYPPLFITLVVFSVASFPSCFSADQQYEECRLPLRCGSEPSVLFPNITYPFWGNSIGKPNFCGQTEFELSCKENQNLTLEIENFTLRVVSANLDNKIITVADESFLHDGCPQIFNFTGAMQFTLNHNTETIFLFNCPSNNPVTTSSTITCQLSNSNLITYHAFGSTNPPQNCTMVGEIPMLASAKNLLQQSNASDQSLKMALEKGFDLRYDSEDDVCQACTKSKGICGSEVRSGNFMCLCADKPYNSSCKDVQGIAAGVTFLGLLLLSVSWFCYNTQRMKTSDDPRQQNLKALIPLKHYSYAQVKRITKSFTEVVGKGGFGTVYRGTLCDGRRVAVKISKDSKSDGEDFINEVASMSKTSHVNIVDLLGFCSEGSKRAIIYEFLENGSLDKFISNKTSVDMDWMTLHRIALGVARGIEYLHHGCKTRIVHFDIKPHNVLLDDNLCPKVSDFGLAKLCEKKESILSMLDTRGARNKERAGQNSESNASSMYFPEWIYMDLEKGDSGKHNRNVITSEEGEIAKKMTLVGLWCIQPSPPDRPLMNRVVEMMEGSVDSLEVPPRPVFQIPAAPFQEPSTLSEDISSYKDVCSMDVA</sequence>
<dbReference type="FunFam" id="3.20.20.190:FF:000011">
    <property type="entry name" value="Glycerophosphodiester phosphodiesterase GDPDL3"/>
    <property type="match status" value="1"/>
</dbReference>
<dbReference type="InterPro" id="IPR011009">
    <property type="entry name" value="Kinase-like_dom_sf"/>
</dbReference>
<dbReference type="Pfam" id="PF14380">
    <property type="entry name" value="WAK_assoc"/>
    <property type="match status" value="3"/>
</dbReference>
<comment type="subcellular location">
    <subcellularLocation>
        <location evidence="2">Membrane</location>
        <topology evidence="2">Single-pass type I membrane protein</topology>
    </subcellularLocation>
</comment>
<dbReference type="eggNOG" id="KOG1187">
    <property type="taxonomic scope" value="Eukaryota"/>
</dbReference>
<dbReference type="SUPFAM" id="SSF56112">
    <property type="entry name" value="Protein kinase-like (PK-like)"/>
    <property type="match status" value="3"/>
</dbReference>
<reference evidence="25 26" key="1">
    <citation type="journal article" date="2011" name="Nat. Genet.">
        <title>The genome of the mesopolyploid crop species Brassica rapa.</title>
        <authorList>
            <consortium name="Brassica rapa Genome Sequencing Project Consortium"/>
            <person name="Wang X."/>
            <person name="Wang H."/>
            <person name="Wang J."/>
            <person name="Sun R."/>
            <person name="Wu J."/>
            <person name="Liu S."/>
            <person name="Bai Y."/>
            <person name="Mun J.H."/>
            <person name="Bancroft I."/>
            <person name="Cheng F."/>
            <person name="Huang S."/>
            <person name="Li X."/>
            <person name="Hua W."/>
            <person name="Wang J."/>
            <person name="Wang X."/>
            <person name="Freeling M."/>
            <person name="Pires J.C."/>
            <person name="Paterson A.H."/>
            <person name="Chalhoub B."/>
            <person name="Wang B."/>
            <person name="Hayward A."/>
            <person name="Sharpe A.G."/>
            <person name="Park B.S."/>
            <person name="Weisshaar B."/>
            <person name="Liu B."/>
            <person name="Li B."/>
            <person name="Liu B."/>
            <person name="Tong C."/>
            <person name="Song C."/>
            <person name="Duran C."/>
            <person name="Peng C."/>
            <person name="Geng C."/>
            <person name="Koh C."/>
            <person name="Lin C."/>
            <person name="Edwards D."/>
            <person name="Mu D."/>
            <person name="Shen D."/>
            <person name="Soumpourou E."/>
            <person name="Li F."/>
            <person name="Fraser F."/>
            <person name="Conant G."/>
            <person name="Lassalle G."/>
            <person name="King G.J."/>
            <person name="Bonnema G."/>
            <person name="Tang H."/>
            <person name="Wang H."/>
            <person name="Belcram H."/>
            <person name="Zhou H."/>
            <person name="Hirakawa H."/>
            <person name="Abe H."/>
            <person name="Guo H."/>
            <person name="Wang H."/>
            <person name="Jin H."/>
            <person name="Parkin I.A."/>
            <person name="Batley J."/>
            <person name="Kim J.S."/>
            <person name="Just J."/>
            <person name="Li J."/>
            <person name="Xu J."/>
            <person name="Deng J."/>
            <person name="Kim J.A."/>
            <person name="Li J."/>
            <person name="Yu J."/>
            <person name="Meng J."/>
            <person name="Wang J."/>
            <person name="Min J."/>
            <person name="Poulain J."/>
            <person name="Wang J."/>
            <person name="Hatakeyama K."/>
            <person name="Wu K."/>
            <person name="Wang L."/>
            <person name="Fang L."/>
            <person name="Trick M."/>
            <person name="Links M.G."/>
            <person name="Zhao M."/>
            <person name="Jin M."/>
            <person name="Ramchiary N."/>
            <person name="Drou N."/>
            <person name="Berkman P.J."/>
            <person name="Cai Q."/>
            <person name="Huang Q."/>
            <person name="Li R."/>
            <person name="Tabata S."/>
            <person name="Cheng S."/>
            <person name="Zhang S."/>
            <person name="Zhang S."/>
            <person name="Huang S."/>
            <person name="Sato S."/>
            <person name="Sun S."/>
            <person name="Kwon S.J."/>
            <person name="Choi S.R."/>
            <person name="Lee T.H."/>
            <person name="Fan W."/>
            <person name="Zhao X."/>
            <person name="Tan X."/>
            <person name="Xu X."/>
            <person name="Wang Y."/>
            <person name="Qiu Y."/>
            <person name="Yin Y."/>
            <person name="Li Y."/>
            <person name="Du Y."/>
            <person name="Liao Y."/>
            <person name="Lim Y."/>
            <person name="Narusaka Y."/>
            <person name="Wang Y."/>
            <person name="Wang Z."/>
            <person name="Li Z."/>
            <person name="Wang Z."/>
            <person name="Xiong Z."/>
            <person name="Zhang Z."/>
        </authorList>
    </citation>
    <scope>NUCLEOTIDE SEQUENCE [LARGE SCALE GENOMIC DNA]</scope>
    <source>
        <strain evidence="25 26">cv. Chiifu-401-42</strain>
    </source>
</reference>
<feature type="domain" description="GP-PDE" evidence="24">
    <location>
        <begin position="657"/>
        <end position="957"/>
    </location>
</feature>
<evidence type="ECO:0000259" key="23">
    <source>
        <dbReference type="PROSITE" id="PS50296"/>
    </source>
</evidence>
<dbReference type="InterPro" id="IPR005874">
    <property type="entry name" value="SUI1_euk"/>
</dbReference>
<dbReference type="GO" id="GO:0005524">
    <property type="term" value="F:ATP binding"/>
    <property type="evidence" value="ECO:0007669"/>
    <property type="project" value="UniProtKB-UniRule"/>
</dbReference>
<dbReference type="Gene3D" id="3.30.780.10">
    <property type="entry name" value="SUI1-like domain"/>
    <property type="match status" value="1"/>
</dbReference>
<evidence type="ECO:0000256" key="7">
    <source>
        <dbReference type="ARBA" id="ARBA00022729"/>
    </source>
</evidence>
<dbReference type="GO" id="GO:0030247">
    <property type="term" value="F:polysaccharide binding"/>
    <property type="evidence" value="ECO:0007669"/>
    <property type="project" value="InterPro"/>
</dbReference>
<dbReference type="InterPro" id="IPR017441">
    <property type="entry name" value="Protein_kinase_ATP_BS"/>
</dbReference>
<dbReference type="InterPro" id="IPR017946">
    <property type="entry name" value="PLC-like_Pdiesterase_TIM-brl"/>
</dbReference>